<feature type="transmembrane region" description="Helical" evidence="1">
    <location>
        <begin position="209"/>
        <end position="232"/>
    </location>
</feature>
<evidence type="ECO:0000313" key="5">
    <source>
        <dbReference type="EMBL" id="KAK2839393.1"/>
    </source>
</evidence>
<dbReference type="Pfam" id="PF09294">
    <property type="entry name" value="Interfer-bind"/>
    <property type="match status" value="1"/>
</dbReference>
<dbReference type="InterPro" id="IPR015373">
    <property type="entry name" value="Interferon/interleukin_rcp_dom"/>
</dbReference>
<evidence type="ECO:0000259" key="3">
    <source>
        <dbReference type="Pfam" id="PF01108"/>
    </source>
</evidence>
<dbReference type="SUPFAM" id="SSF49265">
    <property type="entry name" value="Fibronectin type III"/>
    <property type="match status" value="2"/>
</dbReference>
<reference evidence="5" key="1">
    <citation type="submission" date="2023-07" db="EMBL/GenBank/DDBJ databases">
        <title>Chromosome-level Genome Assembly of Striped Snakehead (Channa striata).</title>
        <authorList>
            <person name="Liu H."/>
        </authorList>
    </citation>
    <scope>NUCLEOTIDE SEQUENCE</scope>
    <source>
        <strain evidence="5">Gz</strain>
        <tissue evidence="5">Muscle</tissue>
    </source>
</reference>
<dbReference type="PANTHER" id="PTHR20859:SF53">
    <property type="entry name" value="INTERLEUKIN-22 RECEPTOR SUBUNIT ALPHA-1"/>
    <property type="match status" value="1"/>
</dbReference>
<evidence type="ECO:0000256" key="1">
    <source>
        <dbReference type="SAM" id="Phobius"/>
    </source>
</evidence>
<keyword evidence="1" id="KW-0812">Transmembrane</keyword>
<evidence type="ECO:0000259" key="4">
    <source>
        <dbReference type="Pfam" id="PF09294"/>
    </source>
</evidence>
<dbReference type="InterPro" id="IPR050650">
    <property type="entry name" value="Type-II_Cytokine-TF_Rcpt"/>
</dbReference>
<dbReference type="Proteomes" id="UP001187415">
    <property type="component" value="Unassembled WGS sequence"/>
</dbReference>
<dbReference type="GO" id="GO:0004896">
    <property type="term" value="F:cytokine receptor activity"/>
    <property type="evidence" value="ECO:0007669"/>
    <property type="project" value="TreeGrafter"/>
</dbReference>
<name>A0AA88MIU2_CHASR</name>
<feature type="domain" description="Interferon/interleukin receptor" evidence="4">
    <location>
        <begin position="111"/>
        <end position="197"/>
    </location>
</feature>
<evidence type="ECO:0000313" key="6">
    <source>
        <dbReference type="Proteomes" id="UP001187415"/>
    </source>
</evidence>
<organism evidence="5 6">
    <name type="scientific">Channa striata</name>
    <name type="common">Snakehead murrel</name>
    <name type="synonym">Ophicephalus striatus</name>
    <dbReference type="NCBI Taxonomy" id="64152"/>
    <lineage>
        <taxon>Eukaryota</taxon>
        <taxon>Metazoa</taxon>
        <taxon>Chordata</taxon>
        <taxon>Craniata</taxon>
        <taxon>Vertebrata</taxon>
        <taxon>Euteleostomi</taxon>
        <taxon>Actinopterygii</taxon>
        <taxon>Neopterygii</taxon>
        <taxon>Teleostei</taxon>
        <taxon>Neoteleostei</taxon>
        <taxon>Acanthomorphata</taxon>
        <taxon>Anabantaria</taxon>
        <taxon>Anabantiformes</taxon>
        <taxon>Channoidei</taxon>
        <taxon>Channidae</taxon>
        <taxon>Channa</taxon>
    </lineage>
</organism>
<proteinExistence type="predicted"/>
<dbReference type="EMBL" id="JAUPFM010000010">
    <property type="protein sequence ID" value="KAK2839393.1"/>
    <property type="molecule type" value="Genomic_DNA"/>
</dbReference>
<dbReference type="Gene3D" id="2.60.40.10">
    <property type="entry name" value="Immunoglobulins"/>
    <property type="match status" value="1"/>
</dbReference>
<keyword evidence="2" id="KW-0732">Signal</keyword>
<dbReference type="InterPro" id="IPR013783">
    <property type="entry name" value="Ig-like_fold"/>
</dbReference>
<keyword evidence="6" id="KW-1185">Reference proteome</keyword>
<sequence length="282" mass="31229">MRLIVICIHLVVQVLSTAQLAPPQNVHVQGDLLTWTPATEDRDVIYNVQYKVLWQEWNDLPSCIGTALNYCNVSSTKRKNGCVKLRVQAKRHELDSTQVEACSRQGDTCTPEVRLTVRPGSLTVNLSRNHSLALHHGGHAQHRVYYGKEGKPLEDSGCTTSSMSFHNLEQGQRYCVKIEYILYFEAVGPESCIQCVVIPDSEHRSNVTAAIAGVVAVLVLIALIILIAYILIFHKKRIKQLLQPPLEIPAHILSTGSGHHLLSSSSPAESFDIPDVVEVTVN</sequence>
<evidence type="ECO:0000256" key="2">
    <source>
        <dbReference type="SAM" id="SignalP"/>
    </source>
</evidence>
<dbReference type="GO" id="GO:0005886">
    <property type="term" value="C:plasma membrane"/>
    <property type="evidence" value="ECO:0007669"/>
    <property type="project" value="TreeGrafter"/>
</dbReference>
<dbReference type="AlphaFoldDB" id="A0AA88MIU2"/>
<keyword evidence="1" id="KW-1133">Transmembrane helix</keyword>
<dbReference type="Pfam" id="PF01108">
    <property type="entry name" value="Tissue_fac"/>
    <property type="match status" value="1"/>
</dbReference>
<protein>
    <submittedName>
        <fullName evidence="5">Uncharacterized protein</fullName>
    </submittedName>
</protein>
<dbReference type="InterPro" id="IPR036116">
    <property type="entry name" value="FN3_sf"/>
</dbReference>
<feature type="signal peptide" evidence="2">
    <location>
        <begin position="1"/>
        <end position="18"/>
    </location>
</feature>
<dbReference type="InterPro" id="IPR003961">
    <property type="entry name" value="FN3_dom"/>
</dbReference>
<feature type="chain" id="PRO_5041736915" evidence="2">
    <location>
        <begin position="19"/>
        <end position="282"/>
    </location>
</feature>
<accession>A0AA88MIU2</accession>
<feature type="domain" description="Fibronectin type-III" evidence="3">
    <location>
        <begin position="5"/>
        <end position="96"/>
    </location>
</feature>
<gene>
    <name evidence="5" type="ORF">Q5P01_013133</name>
</gene>
<comment type="caution">
    <text evidence="5">The sequence shown here is derived from an EMBL/GenBank/DDBJ whole genome shotgun (WGS) entry which is preliminary data.</text>
</comment>
<keyword evidence="1" id="KW-0472">Membrane</keyword>
<dbReference type="PANTHER" id="PTHR20859">
    <property type="entry name" value="INTERFERON/INTERLEUKIN RECEPTOR"/>
    <property type="match status" value="1"/>
</dbReference>